<evidence type="ECO:0000313" key="2">
    <source>
        <dbReference type="EnsemblMetazoa" id="PPA45565.1"/>
    </source>
</evidence>
<feature type="compositionally biased region" description="Polar residues" evidence="1">
    <location>
        <begin position="96"/>
        <end position="108"/>
    </location>
</feature>
<name>A0A2A6C3Y5_PRIPA</name>
<accession>A0A2A6C3Y5</accession>
<organism evidence="2 3">
    <name type="scientific">Pristionchus pacificus</name>
    <name type="common">Parasitic nematode worm</name>
    <dbReference type="NCBI Taxonomy" id="54126"/>
    <lineage>
        <taxon>Eukaryota</taxon>
        <taxon>Metazoa</taxon>
        <taxon>Ecdysozoa</taxon>
        <taxon>Nematoda</taxon>
        <taxon>Chromadorea</taxon>
        <taxon>Rhabditida</taxon>
        <taxon>Rhabditina</taxon>
        <taxon>Diplogasteromorpha</taxon>
        <taxon>Diplogasteroidea</taxon>
        <taxon>Neodiplogasteridae</taxon>
        <taxon>Pristionchus</taxon>
    </lineage>
</organism>
<protein>
    <submittedName>
        <fullName evidence="2">Uncharacterized protein</fullName>
    </submittedName>
</protein>
<keyword evidence="3" id="KW-1185">Reference proteome</keyword>
<dbReference type="Proteomes" id="UP000005239">
    <property type="component" value="Unassembled WGS sequence"/>
</dbReference>
<feature type="region of interest" description="Disordered" evidence="1">
    <location>
        <begin position="204"/>
        <end position="224"/>
    </location>
</feature>
<evidence type="ECO:0000313" key="3">
    <source>
        <dbReference type="Proteomes" id="UP000005239"/>
    </source>
</evidence>
<gene>
    <name evidence="2" type="primary">WBGene00283934</name>
</gene>
<dbReference type="AlphaFoldDB" id="A0A2A6C3Y5"/>
<sequence length="224" mass="24609">MEDEEFSMYENRFGSRDLSLQAAAAAESLNSTSFLDQIDDGIGELRDWAEQLERNPSSSRVFDVDKTGLGVRAAYVHPSSASSSLIDQSDDDMGGRQSTTLWNADNPSSSRVFDVDKTGLGARAAHIHLSSTRSSAAIHGMEEDDSEEKDEENEGGRGGDQGSVFLDDSGKYFYHRPLESCNEDLSMFLLGRRVVEEKIPYSTSIGHSTRQPSTTTPITRLPQC</sequence>
<reference evidence="2" key="2">
    <citation type="submission" date="2022-06" db="UniProtKB">
        <authorList>
            <consortium name="EnsemblMetazoa"/>
        </authorList>
    </citation>
    <scope>IDENTIFICATION</scope>
    <source>
        <strain evidence="2">PS312</strain>
    </source>
</reference>
<reference evidence="3" key="1">
    <citation type="journal article" date="2008" name="Nat. Genet.">
        <title>The Pristionchus pacificus genome provides a unique perspective on nematode lifestyle and parasitism.</title>
        <authorList>
            <person name="Dieterich C."/>
            <person name="Clifton S.W."/>
            <person name="Schuster L.N."/>
            <person name="Chinwalla A."/>
            <person name="Delehaunty K."/>
            <person name="Dinkelacker I."/>
            <person name="Fulton L."/>
            <person name="Fulton R."/>
            <person name="Godfrey J."/>
            <person name="Minx P."/>
            <person name="Mitreva M."/>
            <person name="Roeseler W."/>
            <person name="Tian H."/>
            <person name="Witte H."/>
            <person name="Yang S.P."/>
            <person name="Wilson R.K."/>
            <person name="Sommer R.J."/>
        </authorList>
    </citation>
    <scope>NUCLEOTIDE SEQUENCE [LARGE SCALE GENOMIC DNA]</scope>
    <source>
        <strain evidence="3">PS312</strain>
    </source>
</reference>
<evidence type="ECO:0000256" key="1">
    <source>
        <dbReference type="SAM" id="MobiDB-lite"/>
    </source>
</evidence>
<dbReference type="EnsemblMetazoa" id="PPA45565.1">
    <property type="protein sequence ID" value="PPA45565.1"/>
    <property type="gene ID" value="WBGene00283934"/>
</dbReference>
<accession>A0A8R1V3V9</accession>
<feature type="compositionally biased region" description="Acidic residues" evidence="1">
    <location>
        <begin position="142"/>
        <end position="153"/>
    </location>
</feature>
<feature type="compositionally biased region" description="Polar residues" evidence="1">
    <location>
        <begin position="204"/>
        <end position="218"/>
    </location>
</feature>
<feature type="region of interest" description="Disordered" evidence="1">
    <location>
        <begin position="131"/>
        <end position="164"/>
    </location>
</feature>
<proteinExistence type="predicted"/>
<feature type="region of interest" description="Disordered" evidence="1">
    <location>
        <begin position="81"/>
        <end position="108"/>
    </location>
</feature>